<feature type="domain" description="NadR/Ttd14 AAA" evidence="1">
    <location>
        <begin position="6"/>
        <end position="161"/>
    </location>
</feature>
<dbReference type="RefSeq" id="WP_152284538.1">
    <property type="nucleotide sequence ID" value="NZ_WFLI01000036.1"/>
</dbReference>
<dbReference type="AlphaFoldDB" id="A0A6I1I203"/>
<proteinExistence type="predicted"/>
<dbReference type="Gene3D" id="3.40.50.300">
    <property type="entry name" value="P-loop containing nucleotide triphosphate hydrolases"/>
    <property type="match status" value="1"/>
</dbReference>
<dbReference type="Proteomes" id="UP000468717">
    <property type="component" value="Unassembled WGS sequence"/>
</dbReference>
<dbReference type="InterPro" id="IPR027417">
    <property type="entry name" value="P-loop_NTPase"/>
</dbReference>
<sequence length="178" mass="19590">MAPLVRVAILGAESSGKSTLAAALAERHGTVWVPEYLREFVETQGRVPVAADQFGIARMQVEREAAAAALARHFLFCDTTPLMTVVYSRHYFNGADAPLAALADAHQYDVTIVTAPDSPWIPDGLQRESESVRQLIHCRLLEELAVRRIAYLLVSGPLAQRLQQVDDWMSGRAAVLPR</sequence>
<accession>A0A6I1I203</accession>
<evidence type="ECO:0000259" key="1">
    <source>
        <dbReference type="Pfam" id="PF13521"/>
    </source>
</evidence>
<organism evidence="2 3">
    <name type="scientific">Janthinobacterium violaceinigrum</name>
    <dbReference type="NCBI Taxonomy" id="2654252"/>
    <lineage>
        <taxon>Bacteria</taxon>
        <taxon>Pseudomonadati</taxon>
        <taxon>Pseudomonadota</taxon>
        <taxon>Betaproteobacteria</taxon>
        <taxon>Burkholderiales</taxon>
        <taxon>Oxalobacteraceae</taxon>
        <taxon>Janthinobacterium</taxon>
    </lineage>
</organism>
<dbReference type="SUPFAM" id="SSF52540">
    <property type="entry name" value="P-loop containing nucleoside triphosphate hydrolases"/>
    <property type="match status" value="1"/>
</dbReference>
<keyword evidence="3" id="KW-1185">Reference proteome</keyword>
<dbReference type="InterPro" id="IPR038727">
    <property type="entry name" value="NadR/Ttd14_AAA_dom"/>
</dbReference>
<protein>
    <submittedName>
        <fullName evidence="2">AAA family ATPase</fullName>
    </submittedName>
</protein>
<evidence type="ECO:0000313" key="3">
    <source>
        <dbReference type="Proteomes" id="UP000468717"/>
    </source>
</evidence>
<dbReference type="EMBL" id="WFLI01000036">
    <property type="protein sequence ID" value="KAB8061807.1"/>
    <property type="molecule type" value="Genomic_DNA"/>
</dbReference>
<dbReference type="Pfam" id="PF13521">
    <property type="entry name" value="AAA_28"/>
    <property type="match status" value="1"/>
</dbReference>
<dbReference type="PANTHER" id="PTHR37512">
    <property type="entry name" value="TRIFUNCTIONAL NAD BIOSYNTHESIS/REGULATOR PROTEIN NADR"/>
    <property type="match status" value="1"/>
</dbReference>
<comment type="caution">
    <text evidence="2">The sequence shown here is derived from an EMBL/GenBank/DDBJ whole genome shotgun (WGS) entry which is preliminary data.</text>
</comment>
<dbReference type="PANTHER" id="PTHR37512:SF1">
    <property type="entry name" value="NADR_TTD14 AAA DOMAIN-CONTAINING PROTEIN"/>
    <property type="match status" value="1"/>
</dbReference>
<name>A0A6I1I203_9BURK</name>
<reference evidence="2 3" key="1">
    <citation type="submission" date="2019-10" db="EMBL/GenBank/DDBJ databases">
        <title>Three novel species isolated from a subtropical stream in China.</title>
        <authorList>
            <person name="Lu H."/>
        </authorList>
    </citation>
    <scope>NUCLEOTIDE SEQUENCE [LARGE SCALE GENOMIC DNA]</scope>
    <source>
        <strain evidence="2 3">FT13W</strain>
    </source>
</reference>
<gene>
    <name evidence="2" type="ORF">GCN75_23205</name>
</gene>
<evidence type="ECO:0000313" key="2">
    <source>
        <dbReference type="EMBL" id="KAB8061807.1"/>
    </source>
</evidence>
<dbReference type="InterPro" id="IPR052735">
    <property type="entry name" value="NAD_biosynth-regulator"/>
</dbReference>